<sequence>MEKRLRFSAKLRTTASLLPLIFLSSIGCIMSLDAGGMFYVEFLSGRLVIHACHAVPYEFELGHSVANSHPNICCSLGLCSRNDGFFDQPQSGLSSEHQRYLRAKGPEICLAMMNLFDRANPVNIVSRGPRSDWLEDFITVVSLWPTSGNSDRPSLGKALFFYIEKPRTLAYTYEVRSSEEIGAPFPQNPQKNIPLQYANPAHACTKIQPTHGNVVLIERGECSFAKKALMASMAGARFALITDSAAGTDDWIDMVGDGTAQKSDIPVAYLPGVSGRRIREHLMYGDERITVTIPLNYTSMLLSDIPRKPPWELW</sequence>
<dbReference type="Proteomes" id="UP000036681">
    <property type="component" value="Unplaced"/>
</dbReference>
<proteinExistence type="predicted"/>
<dbReference type="WBParaSite" id="ALUE_0000566001-mRNA-1">
    <property type="protein sequence ID" value="ALUE_0000566001-mRNA-1"/>
    <property type="gene ID" value="ALUE_0000566001"/>
</dbReference>
<dbReference type="PANTHER" id="PTHR22702:SF1">
    <property type="entry name" value="PROTEASE-ASSOCIATED DOMAIN-CONTAINING PROTEIN 1"/>
    <property type="match status" value="1"/>
</dbReference>
<dbReference type="InterPro" id="IPR046450">
    <property type="entry name" value="PA_dom_sf"/>
</dbReference>
<feature type="domain" description="PA" evidence="3">
    <location>
        <begin position="194"/>
        <end position="276"/>
    </location>
</feature>
<dbReference type="Gene3D" id="3.50.30.30">
    <property type="match status" value="1"/>
</dbReference>
<keyword evidence="1" id="KW-0732">Signal</keyword>
<evidence type="ECO:0000259" key="3">
    <source>
        <dbReference type="Pfam" id="PF02225"/>
    </source>
</evidence>
<reference evidence="5" key="1">
    <citation type="submission" date="2017-02" db="UniProtKB">
        <authorList>
            <consortium name="WormBaseParasite"/>
        </authorList>
    </citation>
    <scope>IDENTIFICATION</scope>
</reference>
<dbReference type="InterPro" id="IPR003137">
    <property type="entry name" value="PA_domain"/>
</dbReference>
<evidence type="ECO:0000313" key="5">
    <source>
        <dbReference type="WBParaSite" id="ALUE_0000566001-mRNA-1"/>
    </source>
</evidence>
<dbReference type="PROSITE" id="PS51257">
    <property type="entry name" value="PROKAR_LIPOPROTEIN"/>
    <property type="match status" value="1"/>
</dbReference>
<dbReference type="Pfam" id="PF02225">
    <property type="entry name" value="PA"/>
    <property type="match status" value="1"/>
</dbReference>
<name>A0A0M3HSX6_ASCLU</name>
<keyword evidence="4" id="KW-1185">Reference proteome</keyword>
<evidence type="ECO:0000256" key="2">
    <source>
        <dbReference type="ARBA" id="ARBA00023180"/>
    </source>
</evidence>
<evidence type="ECO:0000256" key="1">
    <source>
        <dbReference type="ARBA" id="ARBA00022729"/>
    </source>
</evidence>
<evidence type="ECO:0000313" key="4">
    <source>
        <dbReference type="Proteomes" id="UP000036681"/>
    </source>
</evidence>
<protein>
    <submittedName>
        <fullName evidence="5">PA domain-containing protein</fullName>
    </submittedName>
</protein>
<keyword evidence="2" id="KW-0325">Glycoprotein</keyword>
<dbReference type="PANTHER" id="PTHR22702">
    <property type="entry name" value="PROTEASE-ASSOCIATED DOMAIN-CONTAINING PROTEIN"/>
    <property type="match status" value="1"/>
</dbReference>
<dbReference type="SUPFAM" id="SSF52025">
    <property type="entry name" value="PA domain"/>
    <property type="match status" value="1"/>
</dbReference>
<organism evidence="4 5">
    <name type="scientific">Ascaris lumbricoides</name>
    <name type="common">Giant roundworm</name>
    <dbReference type="NCBI Taxonomy" id="6252"/>
    <lineage>
        <taxon>Eukaryota</taxon>
        <taxon>Metazoa</taxon>
        <taxon>Ecdysozoa</taxon>
        <taxon>Nematoda</taxon>
        <taxon>Chromadorea</taxon>
        <taxon>Rhabditida</taxon>
        <taxon>Spirurina</taxon>
        <taxon>Ascaridomorpha</taxon>
        <taxon>Ascaridoidea</taxon>
        <taxon>Ascarididae</taxon>
        <taxon>Ascaris</taxon>
    </lineage>
</organism>
<dbReference type="AlphaFoldDB" id="A0A0M3HSX6"/>
<accession>A0A0M3HSX6</accession>